<evidence type="ECO:0008006" key="4">
    <source>
        <dbReference type="Google" id="ProtNLM"/>
    </source>
</evidence>
<reference evidence="2 3" key="1">
    <citation type="journal article" date="2015" name="Genome Announc.">
        <title>Complete Genome Sequence of Methanosphaerula palustris E1-9CT, a Hydrogenotrophic Methanogen Isolated from a Minerotrophic Fen Peatland.</title>
        <authorList>
            <person name="Cadillo-Quiroz H."/>
            <person name="Browne P."/>
            <person name="Kyrpides N."/>
            <person name="Woyke T."/>
            <person name="Goodwin L."/>
            <person name="Detter C."/>
            <person name="Yavitt J.B."/>
            <person name="Zinder S.H."/>
        </authorList>
    </citation>
    <scope>NUCLEOTIDE SEQUENCE [LARGE SCALE GENOMIC DNA]</scope>
    <source>
        <strain evidence="3">ATCC BAA-1556 / DSM 19958 / E1-9c</strain>
    </source>
</reference>
<feature type="transmembrane region" description="Helical" evidence="1">
    <location>
        <begin position="184"/>
        <end position="205"/>
    </location>
</feature>
<proteinExistence type="predicted"/>
<dbReference type="OrthoDB" id="382600at2157"/>
<feature type="transmembrane region" description="Helical" evidence="1">
    <location>
        <begin position="64"/>
        <end position="82"/>
    </location>
</feature>
<dbReference type="GeneID" id="7272232"/>
<dbReference type="Proteomes" id="UP000002457">
    <property type="component" value="Chromosome"/>
</dbReference>
<feature type="transmembrane region" description="Helical" evidence="1">
    <location>
        <begin position="156"/>
        <end position="178"/>
    </location>
</feature>
<keyword evidence="1" id="KW-0812">Transmembrane</keyword>
<dbReference type="GO" id="GO:0008233">
    <property type="term" value="F:peptidase activity"/>
    <property type="evidence" value="ECO:0007669"/>
    <property type="project" value="InterPro"/>
</dbReference>
<dbReference type="AlphaFoldDB" id="B8GIA6"/>
<dbReference type="EMBL" id="CP001338">
    <property type="protein sequence ID" value="ACL15457.1"/>
    <property type="molecule type" value="Genomic_DNA"/>
</dbReference>
<protein>
    <recommendedName>
        <fullName evidence="4">Protease PrsW</fullName>
    </recommendedName>
</protein>
<accession>B8GIA6</accession>
<keyword evidence="3" id="KW-1185">Reference proteome</keyword>
<name>B8GIA6_METPE</name>
<organism evidence="2 3">
    <name type="scientific">Methanosphaerula palustris (strain ATCC BAA-1556 / DSM 19958 / E1-9c)</name>
    <dbReference type="NCBI Taxonomy" id="521011"/>
    <lineage>
        <taxon>Archaea</taxon>
        <taxon>Methanobacteriati</taxon>
        <taxon>Methanobacteriota</taxon>
        <taxon>Stenosarchaea group</taxon>
        <taxon>Methanomicrobia</taxon>
        <taxon>Methanomicrobiales</taxon>
        <taxon>Methanoregulaceae</taxon>
        <taxon>Methanosphaerula</taxon>
    </lineage>
</organism>
<dbReference type="HOGENOM" id="CLU_110567_0_0_2"/>
<feature type="transmembrane region" description="Helical" evidence="1">
    <location>
        <begin position="129"/>
        <end position="149"/>
    </location>
</feature>
<evidence type="ECO:0000313" key="2">
    <source>
        <dbReference type="EMBL" id="ACL15457.1"/>
    </source>
</evidence>
<gene>
    <name evidence="2" type="ordered locus">Mpal_0063</name>
</gene>
<evidence type="ECO:0000256" key="1">
    <source>
        <dbReference type="SAM" id="Phobius"/>
    </source>
</evidence>
<feature type="transmembrane region" description="Helical" evidence="1">
    <location>
        <begin position="29"/>
        <end position="52"/>
    </location>
</feature>
<keyword evidence="1" id="KW-0472">Membrane</keyword>
<dbReference type="KEGG" id="mpl:Mpal_0063"/>
<dbReference type="Pfam" id="PF13367">
    <property type="entry name" value="PrsW-protease"/>
    <property type="match status" value="1"/>
</dbReference>
<feature type="transmembrane region" description="Helical" evidence="1">
    <location>
        <begin position="89"/>
        <end position="109"/>
    </location>
</feature>
<keyword evidence="1" id="KW-1133">Transmembrane helix</keyword>
<dbReference type="InterPro" id="IPR026898">
    <property type="entry name" value="PrsW"/>
</dbReference>
<dbReference type="RefSeq" id="WP_012616776.1">
    <property type="nucleotide sequence ID" value="NC_011832.1"/>
</dbReference>
<feature type="transmembrane region" description="Helical" evidence="1">
    <location>
        <begin position="6"/>
        <end position="22"/>
    </location>
</feature>
<sequence>MEIILVAAYLLPILFLIAFIGYRGKKFMIYLLWGIVATIPVNLLFPIFSPAFPTLPYSLTVSPLVEEFFKALPIIIPVIMGVKNSDEDLLTYAMAAGIGFSIIETWTVIDPSALQLTLVPVLSILARSFSTSLMHGCTCGIIGYGIVLIKNFDRGALPILLFGFYTLAVTIHAIFNLLSEHYQLIGTIIDLIFPVVLFFFLLTCYHVNLPILFKKTDSL</sequence>
<evidence type="ECO:0000313" key="3">
    <source>
        <dbReference type="Proteomes" id="UP000002457"/>
    </source>
</evidence>
<dbReference type="eggNOG" id="arCOG02985">
    <property type="taxonomic scope" value="Archaea"/>
</dbReference>